<accession>A0A654KHY2</accession>
<protein>
    <recommendedName>
        <fullName evidence="6">Lipopolysaccharide assembly protein A domain-containing protein</fullName>
    </recommendedName>
</protein>
<feature type="transmembrane region" description="Helical" evidence="5">
    <location>
        <begin position="42"/>
        <end position="60"/>
    </location>
</feature>
<keyword evidence="2 5" id="KW-0812">Transmembrane</keyword>
<evidence type="ECO:0000313" key="8">
    <source>
        <dbReference type="Proteomes" id="UP000007472"/>
    </source>
</evidence>
<dbReference type="GO" id="GO:0005886">
    <property type="term" value="C:plasma membrane"/>
    <property type="evidence" value="ECO:0007669"/>
    <property type="project" value="InterPro"/>
</dbReference>
<evidence type="ECO:0000256" key="4">
    <source>
        <dbReference type="ARBA" id="ARBA00023136"/>
    </source>
</evidence>
<evidence type="ECO:0000259" key="6">
    <source>
        <dbReference type="Pfam" id="PF06305"/>
    </source>
</evidence>
<name>A0A654KHY2_TAYEM</name>
<keyword evidence="1" id="KW-1003">Cell membrane</keyword>
<dbReference type="Proteomes" id="UP000007472">
    <property type="component" value="Chromosome"/>
</dbReference>
<evidence type="ECO:0000256" key="2">
    <source>
        <dbReference type="ARBA" id="ARBA00022692"/>
    </source>
</evidence>
<evidence type="ECO:0000313" key="7">
    <source>
        <dbReference type="EMBL" id="ADU92088.1"/>
    </source>
</evidence>
<feature type="domain" description="Lipopolysaccharide assembly protein A" evidence="6">
    <location>
        <begin position="22"/>
        <end position="87"/>
    </location>
</feature>
<dbReference type="Pfam" id="PF06305">
    <property type="entry name" value="LapA_dom"/>
    <property type="match status" value="1"/>
</dbReference>
<sequence>MRIVIWAIRIILFVLVILLAIKNTAPVDINFYGNLSLKAVPLIVVILASFIIGGVFIYLLTLPSKFSNGIELNRLRKENQLLKSDLEYTHKNEKILPVAPPDGFIVTEKVR</sequence>
<reference evidence="7 8" key="1">
    <citation type="journal article" date="2011" name="J. Bacteriol.">
        <title>Genome sequence of Taylorella equigenitalis MCE9, the causative agent of contagious equine metritis.</title>
        <authorList>
            <person name="Hebert L."/>
            <person name="Moumen B."/>
            <person name="Duquesne F."/>
            <person name="Breuil M.F."/>
            <person name="Laugier C."/>
            <person name="Batto J.M."/>
            <person name="Renault P."/>
            <person name="Petry S."/>
        </authorList>
    </citation>
    <scope>NUCLEOTIDE SEQUENCE [LARGE SCALE GENOMIC DNA]</scope>
    <source>
        <strain evidence="7 8">MCE9</strain>
    </source>
</reference>
<evidence type="ECO:0000256" key="5">
    <source>
        <dbReference type="SAM" id="Phobius"/>
    </source>
</evidence>
<dbReference type="KEGG" id="teq:TEQUI_1165"/>
<evidence type="ECO:0000256" key="1">
    <source>
        <dbReference type="ARBA" id="ARBA00022475"/>
    </source>
</evidence>
<evidence type="ECO:0000256" key="3">
    <source>
        <dbReference type="ARBA" id="ARBA00022989"/>
    </source>
</evidence>
<dbReference type="EMBL" id="CP002456">
    <property type="protein sequence ID" value="ADU92088.1"/>
    <property type="molecule type" value="Genomic_DNA"/>
</dbReference>
<keyword evidence="3 5" id="KW-1133">Transmembrane helix</keyword>
<keyword evidence="4 5" id="KW-0472">Membrane</keyword>
<dbReference type="InterPro" id="IPR010445">
    <property type="entry name" value="LapA_dom"/>
</dbReference>
<proteinExistence type="predicted"/>
<dbReference type="AlphaFoldDB" id="A0A654KHY2"/>
<gene>
    <name evidence="7" type="ordered locus">TEQUI_1165</name>
</gene>
<organism evidence="7 8">
    <name type="scientific">Taylorella equigenitalis (strain MCE9)</name>
    <dbReference type="NCBI Taxonomy" id="937774"/>
    <lineage>
        <taxon>Bacteria</taxon>
        <taxon>Pseudomonadati</taxon>
        <taxon>Pseudomonadota</taxon>
        <taxon>Betaproteobacteria</taxon>
        <taxon>Burkholderiales</taxon>
        <taxon>Alcaligenaceae</taxon>
        <taxon>Taylorella</taxon>
    </lineage>
</organism>